<accession>A0AAQ2UFK8</accession>
<protein>
    <submittedName>
        <fullName evidence="3">Long-chain-fatty-acid--CoA ligase</fullName>
        <ecNumber evidence="3">6.2.1.3</ecNumber>
    </submittedName>
</protein>
<dbReference type="InterPro" id="IPR042099">
    <property type="entry name" value="ANL_N_sf"/>
</dbReference>
<evidence type="ECO:0000259" key="2">
    <source>
        <dbReference type="Pfam" id="PF13193"/>
    </source>
</evidence>
<dbReference type="InterPro" id="IPR025110">
    <property type="entry name" value="AMP-bd_C"/>
</dbReference>
<dbReference type="GeneID" id="61434789"/>
<dbReference type="InterPro" id="IPR020845">
    <property type="entry name" value="AMP-binding_CS"/>
</dbReference>
<dbReference type="Proteomes" id="UP000294398">
    <property type="component" value="Chromosome"/>
</dbReference>
<keyword evidence="3" id="KW-0436">Ligase</keyword>
<keyword evidence="4" id="KW-1185">Reference proteome</keyword>
<dbReference type="PANTHER" id="PTHR43767:SF1">
    <property type="entry name" value="NONRIBOSOMAL PEPTIDE SYNTHASE PES1 (EUROFUNG)-RELATED"/>
    <property type="match status" value="1"/>
</dbReference>
<dbReference type="InterPro" id="IPR000873">
    <property type="entry name" value="AMP-dep_synth/lig_dom"/>
</dbReference>
<sequence>MNTQKTTGYPSIDKLWMKYYSEEALYGEIPKCTMYEYIFDHNKSHLDGIALRYFTKKITYQKLFENIRKTADAFWAQGIRKGDAVTIMSLNTPETIYCIYALNYIGAVANMVYMTLSEEEIVETVRNTDSKMFIFLDVAAEKVRNVVENIEKIRVLAISPTDSLGFPVQKFSALKSKINTKGFWKWKDFLKAGEHQKAQQTSYHENELSVIVYTSGTTGTPKGVMLSNDSLNAVAWQYEKSGMKFTRGETFLTFMPPFLSIGLSLNVHLPLSLGLVSDMVIDPEPQNVTRMYLKKKTNHFTAAPMNIVQVFEQIKGNMQFCITMAGGGESLRKEQEAEINEELRKRHSEAKYLTGYGMTEFSATVTTSMNHVYKAGTLGIPLCKVNIKVINPDNGEKLKYNETGELCFCTPSHMLGYLDNEEETKKICDRDEKNSLWIHTGDLGFVDEDGFVHFVGRIKRIYLVQAADGTVYKLFPQRIEETIAEYPEVDLCAVVVELDAQNIATAIACVKRTAESKNNNNFLTGLQQYCKEKLPVHLVPKQIIEMDEIPLTQSGKIDYKTLEKMTK</sequence>
<dbReference type="RefSeq" id="WP_134523432.1">
    <property type="nucleotide sequence ID" value="NZ_LR027880.1"/>
</dbReference>
<feature type="domain" description="AMP-binding enzyme C-terminal" evidence="2">
    <location>
        <begin position="479"/>
        <end position="556"/>
    </location>
</feature>
<dbReference type="Pfam" id="PF00501">
    <property type="entry name" value="AMP-binding"/>
    <property type="match status" value="1"/>
</dbReference>
<dbReference type="EMBL" id="LR027880">
    <property type="protein sequence ID" value="VCV23667.1"/>
    <property type="molecule type" value="Genomic_DNA"/>
</dbReference>
<name>A0AAQ2UFK8_9FIRM</name>
<dbReference type="InterPro" id="IPR050237">
    <property type="entry name" value="ATP-dep_AMP-bd_enzyme"/>
</dbReference>
<dbReference type="Gene3D" id="3.40.50.12780">
    <property type="entry name" value="N-terminal domain of ligase-like"/>
    <property type="match status" value="1"/>
</dbReference>
<dbReference type="PANTHER" id="PTHR43767">
    <property type="entry name" value="LONG-CHAIN-FATTY-ACID--COA LIGASE"/>
    <property type="match status" value="1"/>
</dbReference>
<dbReference type="GO" id="GO:0004467">
    <property type="term" value="F:long-chain fatty acid-CoA ligase activity"/>
    <property type="evidence" value="ECO:0007669"/>
    <property type="project" value="UniProtKB-EC"/>
</dbReference>
<dbReference type="EC" id="6.2.1.3" evidence="3"/>
<dbReference type="Pfam" id="PF13193">
    <property type="entry name" value="AMP-binding_C"/>
    <property type="match status" value="1"/>
</dbReference>
<evidence type="ECO:0000313" key="4">
    <source>
        <dbReference type="Proteomes" id="UP000294398"/>
    </source>
</evidence>
<organism evidence="3 4">
    <name type="scientific">Roseburia intestinalis L1-82</name>
    <dbReference type="NCBI Taxonomy" id="536231"/>
    <lineage>
        <taxon>Bacteria</taxon>
        <taxon>Bacillati</taxon>
        <taxon>Bacillota</taxon>
        <taxon>Clostridia</taxon>
        <taxon>Lachnospirales</taxon>
        <taxon>Lachnospiraceae</taxon>
        <taxon>Roseburia</taxon>
    </lineage>
</organism>
<dbReference type="Gene3D" id="3.30.300.30">
    <property type="match status" value="1"/>
</dbReference>
<dbReference type="PROSITE" id="PS00455">
    <property type="entry name" value="AMP_BINDING"/>
    <property type="match status" value="1"/>
</dbReference>
<reference evidence="3 4" key="1">
    <citation type="submission" date="2018-09" db="EMBL/GenBank/DDBJ databases">
        <authorList>
            <person name="Petit M.-A."/>
            <person name="Lossouarn J."/>
        </authorList>
    </citation>
    <scope>NUCLEOTIDE SEQUENCE [LARGE SCALE GENOMIC DNA]</scope>
    <source>
        <strain evidence="3 4">L1-82</strain>
    </source>
</reference>
<dbReference type="AlphaFoldDB" id="A0AAQ2UFK8"/>
<feature type="domain" description="AMP-dependent synthetase/ligase" evidence="1">
    <location>
        <begin position="42"/>
        <end position="418"/>
    </location>
</feature>
<evidence type="ECO:0000259" key="1">
    <source>
        <dbReference type="Pfam" id="PF00501"/>
    </source>
</evidence>
<evidence type="ECO:0000313" key="3">
    <source>
        <dbReference type="EMBL" id="VCV23667.1"/>
    </source>
</evidence>
<dbReference type="SUPFAM" id="SSF56801">
    <property type="entry name" value="Acetyl-CoA synthetase-like"/>
    <property type="match status" value="1"/>
</dbReference>
<dbReference type="InterPro" id="IPR045851">
    <property type="entry name" value="AMP-bd_C_sf"/>
</dbReference>
<proteinExistence type="predicted"/>
<gene>
    <name evidence="3" type="primary">lcfB</name>
    <name evidence="3" type="ORF">RIL182_03573</name>
</gene>